<organism evidence="1 2">
    <name type="scientific">Eisenbergiella tayi</name>
    <dbReference type="NCBI Taxonomy" id="1432052"/>
    <lineage>
        <taxon>Bacteria</taxon>
        <taxon>Bacillati</taxon>
        <taxon>Bacillota</taxon>
        <taxon>Clostridia</taxon>
        <taxon>Lachnospirales</taxon>
        <taxon>Lachnospiraceae</taxon>
        <taxon>Eisenbergiella</taxon>
    </lineage>
</organism>
<evidence type="ECO:0000313" key="1">
    <source>
        <dbReference type="EMBL" id="ODR55847.1"/>
    </source>
</evidence>
<accession>A0A1E3UPG7</accession>
<protein>
    <submittedName>
        <fullName evidence="1">Uncharacterized protein</fullName>
    </submittedName>
</protein>
<dbReference type="AlphaFoldDB" id="A0A1E3UPG7"/>
<reference evidence="1 2" key="1">
    <citation type="submission" date="2016-08" db="EMBL/GenBank/DDBJ databases">
        <authorList>
            <person name="Seilhamer J.J."/>
        </authorList>
    </citation>
    <scope>NUCLEOTIDE SEQUENCE [LARGE SCALE GENOMIC DNA]</scope>
    <source>
        <strain evidence="1 2">NML150140-1</strain>
    </source>
</reference>
<dbReference type="Proteomes" id="UP000094271">
    <property type="component" value="Unassembled WGS sequence"/>
</dbReference>
<proteinExistence type="predicted"/>
<comment type="caution">
    <text evidence="1">The sequence shown here is derived from an EMBL/GenBank/DDBJ whole genome shotgun (WGS) entry which is preliminary data.</text>
</comment>
<evidence type="ECO:0000313" key="2">
    <source>
        <dbReference type="Proteomes" id="UP000094271"/>
    </source>
</evidence>
<gene>
    <name evidence="1" type="ORF">BEI59_01440</name>
</gene>
<sequence length="90" mass="10689">MPYSGRLFVPFPASDFSVYQINAVFKRNPQIFLGNRKENYNESVCRGHPPARVTKPVAEKCRKNHIIFRLKQQKNKRIFYKNELFSGKWL</sequence>
<name>A0A1E3UPG7_9FIRM</name>
<dbReference type="EMBL" id="MEHA01000001">
    <property type="protein sequence ID" value="ODR55847.1"/>
    <property type="molecule type" value="Genomic_DNA"/>
</dbReference>